<proteinExistence type="predicted"/>
<reference evidence="4" key="3">
    <citation type="submission" date="2015-06" db="UniProtKB">
        <authorList>
            <consortium name="EnsemblMetazoa"/>
        </authorList>
    </citation>
    <scope>IDENTIFICATION</scope>
</reference>
<accession>R7V6J2</accession>
<evidence type="ECO:0008006" key="6">
    <source>
        <dbReference type="Google" id="ProtNLM"/>
    </source>
</evidence>
<dbReference type="EnsemblMetazoa" id="CapteT77623">
    <property type="protein sequence ID" value="CapteP77623"/>
    <property type="gene ID" value="CapteG77623"/>
</dbReference>
<dbReference type="InterPro" id="IPR003591">
    <property type="entry name" value="Leu-rich_rpt_typical-subtyp"/>
</dbReference>
<dbReference type="Proteomes" id="UP000014760">
    <property type="component" value="Unassembled WGS sequence"/>
</dbReference>
<feature type="non-terminal residue" evidence="3">
    <location>
        <position position="104"/>
    </location>
</feature>
<dbReference type="HOGENOM" id="CLU_000288_18_10_1"/>
<reference evidence="3 5" key="2">
    <citation type="journal article" date="2013" name="Nature">
        <title>Insights into bilaterian evolution from three spiralian genomes.</title>
        <authorList>
            <person name="Simakov O."/>
            <person name="Marletaz F."/>
            <person name="Cho S.J."/>
            <person name="Edsinger-Gonzales E."/>
            <person name="Havlak P."/>
            <person name="Hellsten U."/>
            <person name="Kuo D.H."/>
            <person name="Larsson T."/>
            <person name="Lv J."/>
            <person name="Arendt D."/>
            <person name="Savage R."/>
            <person name="Osoegawa K."/>
            <person name="de Jong P."/>
            <person name="Grimwood J."/>
            <person name="Chapman J.A."/>
            <person name="Shapiro H."/>
            <person name="Aerts A."/>
            <person name="Otillar R.P."/>
            <person name="Terry A.Y."/>
            <person name="Boore J.L."/>
            <person name="Grigoriev I.V."/>
            <person name="Lindberg D.R."/>
            <person name="Seaver E.C."/>
            <person name="Weisblat D.A."/>
            <person name="Putnam N.H."/>
            <person name="Rokhsar D.S."/>
        </authorList>
    </citation>
    <scope>NUCLEOTIDE SEQUENCE</scope>
    <source>
        <strain evidence="3 5">I ESC-2004</strain>
    </source>
</reference>
<evidence type="ECO:0000313" key="5">
    <source>
        <dbReference type="Proteomes" id="UP000014760"/>
    </source>
</evidence>
<dbReference type="STRING" id="283909.R7V6J2"/>
<evidence type="ECO:0000313" key="3">
    <source>
        <dbReference type="EMBL" id="ELU11385.1"/>
    </source>
</evidence>
<dbReference type="SMART" id="SM00369">
    <property type="entry name" value="LRR_TYP"/>
    <property type="match status" value="3"/>
</dbReference>
<gene>
    <name evidence="3" type="ORF">CAPTEDRAFT_77623</name>
</gene>
<keyword evidence="5" id="KW-1185">Reference proteome</keyword>
<dbReference type="Gene3D" id="3.80.10.10">
    <property type="entry name" value="Ribonuclease Inhibitor"/>
    <property type="match status" value="1"/>
</dbReference>
<dbReference type="AlphaFoldDB" id="R7V6J2"/>
<dbReference type="SUPFAM" id="SSF52058">
    <property type="entry name" value="L domain-like"/>
    <property type="match status" value="1"/>
</dbReference>
<protein>
    <recommendedName>
        <fullName evidence="6">LRRNT domain-containing protein</fullName>
    </recommendedName>
</protein>
<keyword evidence="1" id="KW-0433">Leucine-rich repeat</keyword>
<dbReference type="EMBL" id="KB296704">
    <property type="protein sequence ID" value="ELU11385.1"/>
    <property type="molecule type" value="Genomic_DNA"/>
</dbReference>
<dbReference type="InterPro" id="IPR032675">
    <property type="entry name" value="LRR_dom_sf"/>
</dbReference>
<dbReference type="OrthoDB" id="676979at2759"/>
<keyword evidence="2" id="KW-0677">Repeat</keyword>
<evidence type="ECO:0000313" key="4">
    <source>
        <dbReference type="EnsemblMetazoa" id="CapteP77623"/>
    </source>
</evidence>
<dbReference type="PROSITE" id="PS51450">
    <property type="entry name" value="LRR"/>
    <property type="match status" value="2"/>
</dbReference>
<dbReference type="Pfam" id="PF13855">
    <property type="entry name" value="LRR_8"/>
    <property type="match status" value="1"/>
</dbReference>
<evidence type="ECO:0000256" key="1">
    <source>
        <dbReference type="ARBA" id="ARBA00022614"/>
    </source>
</evidence>
<dbReference type="PANTHER" id="PTHR24366:SF96">
    <property type="entry name" value="LEUCINE RICH REPEAT CONTAINING 53"/>
    <property type="match status" value="1"/>
</dbReference>
<evidence type="ECO:0000256" key="2">
    <source>
        <dbReference type="ARBA" id="ARBA00022737"/>
    </source>
</evidence>
<name>R7V6J2_CAPTE</name>
<feature type="non-terminal residue" evidence="3">
    <location>
        <position position="1"/>
    </location>
</feature>
<sequence length="104" mass="11958">RLTEVPDDITWFVTSINLSYNSIPMLGPNALSNFTELERLELSFNNISFIHDDAFEGVNNLRHLNLSNNQLTDFPVLRNTPALNYLDLNDNKIRKIPDDALDRL</sequence>
<dbReference type="Pfam" id="PF00560">
    <property type="entry name" value="LRR_1"/>
    <property type="match status" value="1"/>
</dbReference>
<dbReference type="PANTHER" id="PTHR24366">
    <property type="entry name" value="IG(IMMUNOGLOBULIN) AND LRR(LEUCINE RICH REPEAT) DOMAINS"/>
    <property type="match status" value="1"/>
</dbReference>
<dbReference type="EMBL" id="AMQN01005732">
    <property type="status" value="NOT_ANNOTATED_CDS"/>
    <property type="molecule type" value="Genomic_DNA"/>
</dbReference>
<dbReference type="InterPro" id="IPR001611">
    <property type="entry name" value="Leu-rich_rpt"/>
</dbReference>
<organism evidence="3">
    <name type="scientific">Capitella teleta</name>
    <name type="common">Polychaete worm</name>
    <dbReference type="NCBI Taxonomy" id="283909"/>
    <lineage>
        <taxon>Eukaryota</taxon>
        <taxon>Metazoa</taxon>
        <taxon>Spiralia</taxon>
        <taxon>Lophotrochozoa</taxon>
        <taxon>Annelida</taxon>
        <taxon>Polychaeta</taxon>
        <taxon>Sedentaria</taxon>
        <taxon>Scolecida</taxon>
        <taxon>Capitellidae</taxon>
        <taxon>Capitella</taxon>
    </lineage>
</organism>
<reference evidence="5" key="1">
    <citation type="submission" date="2012-12" db="EMBL/GenBank/DDBJ databases">
        <authorList>
            <person name="Hellsten U."/>
            <person name="Grimwood J."/>
            <person name="Chapman J.A."/>
            <person name="Shapiro H."/>
            <person name="Aerts A."/>
            <person name="Otillar R.P."/>
            <person name="Terry A.Y."/>
            <person name="Boore J.L."/>
            <person name="Simakov O."/>
            <person name="Marletaz F."/>
            <person name="Cho S.-J."/>
            <person name="Edsinger-Gonzales E."/>
            <person name="Havlak P."/>
            <person name="Kuo D.-H."/>
            <person name="Larsson T."/>
            <person name="Lv J."/>
            <person name="Arendt D."/>
            <person name="Savage R."/>
            <person name="Osoegawa K."/>
            <person name="de Jong P."/>
            <person name="Lindberg D.R."/>
            <person name="Seaver E.C."/>
            <person name="Weisblat D.A."/>
            <person name="Putnam N.H."/>
            <person name="Grigoriev I.V."/>
            <person name="Rokhsar D.S."/>
        </authorList>
    </citation>
    <scope>NUCLEOTIDE SEQUENCE</scope>
    <source>
        <strain evidence="5">I ESC-2004</strain>
    </source>
</reference>